<dbReference type="PANTHER" id="PTHR43214">
    <property type="entry name" value="TWO-COMPONENT RESPONSE REGULATOR"/>
    <property type="match status" value="1"/>
</dbReference>
<dbReference type="PRINTS" id="PR00038">
    <property type="entry name" value="HTHLUXR"/>
</dbReference>
<protein>
    <submittedName>
        <fullName evidence="4">AAA family ATPase</fullName>
    </submittedName>
</protein>
<dbReference type="CDD" id="cd06170">
    <property type="entry name" value="LuxR_C_like"/>
    <property type="match status" value="1"/>
</dbReference>
<dbReference type="SUPFAM" id="SSF46894">
    <property type="entry name" value="C-terminal effector domain of the bipartite response regulators"/>
    <property type="match status" value="1"/>
</dbReference>
<dbReference type="InterPro" id="IPR011990">
    <property type="entry name" value="TPR-like_helical_dom_sf"/>
</dbReference>
<evidence type="ECO:0000256" key="2">
    <source>
        <dbReference type="SAM" id="MobiDB-lite"/>
    </source>
</evidence>
<gene>
    <name evidence="4" type="ORF">KBO27_28585</name>
</gene>
<dbReference type="EMBL" id="JAGPXE010000015">
    <property type="protein sequence ID" value="MBQ0927915.1"/>
    <property type="molecule type" value="Genomic_DNA"/>
</dbReference>
<dbReference type="InterPro" id="IPR027417">
    <property type="entry name" value="P-loop_NTPase"/>
</dbReference>
<dbReference type="Gene3D" id="1.25.40.10">
    <property type="entry name" value="Tetratricopeptide repeat domain"/>
    <property type="match status" value="1"/>
</dbReference>
<dbReference type="InterPro" id="IPR041664">
    <property type="entry name" value="AAA_16"/>
</dbReference>
<name>A0ABS5DNX6_9PSEU</name>
<dbReference type="Proteomes" id="UP000674084">
    <property type="component" value="Unassembled WGS sequence"/>
</dbReference>
<feature type="domain" description="HTH luxR-type" evidence="3">
    <location>
        <begin position="796"/>
        <end position="861"/>
    </location>
</feature>
<sequence length="888" mass="95802">MLTERTSELARISESLADCERGRGRVVLIGGGLATGKTALLDALGDLVGERAALLRAVGSRAERELRLGVVTQLLAGAEPVVRDKVARLAESPLDVRSLEEVGALLLESGGERPVVLAVDDVHLADPESQQALLYLRRRITSARVLLVLTEWERPNLARESAHAELARQPDHRIDLAPLTPAGVAELLDSEDVCATTAFELSGGNPFLLGALLEDGLVVGPHLRRAVLDCLTRWDADFLAVAEGVAVLGDSASPALVAELLAMTARSVGPVLDALGAAGLLRDHHLRHPDVLLESLEPAEAARLHARAAELLHRRGAPAVEIARHLTAAGAVPGRWAMRPLRYAAEQSLVDDPELAVGCLELALNSSEDDGERVELRAALVRAAWRINPAIAARHLGPLADRRDLCWRDAVPVARLRLWQGDPGAAGELLRITRAHAGEPHPREAAELRVAAEWIHGRSLDVEPLNSGDASWQATAGLVGTWTREVPGEVLRAAEHLLQCCAGEVLPDAAAAAVLALDHVGHADRARHWCDALIAQARRQGATTARALIGAARADMSWRRGDLIAAEAQAQEALRLLHPQTWGVLVGLPLSTLILVNSALGRHDTAAELLTRPVPDEMAATTFGIRHLHATGRHHLTSGRTLAALDAFERVAARMRAGDPAIPTTIPWRGDLAQTYLLLGRRREARELVAEQLAGTSGGVRILAITLRVLAACSDPRQRVAVLREAIQLLERCGDRLELARALADLSQAHNELGQLRNARLVLRKADQMAKACQADILSHRLRDSLDAARPEAAPTPAGTPLLSEAERKVAELAARGQTNREIGRRLYITVSTVEQHLTRVYRKLNVRKRTELPAELSRLHDSEESHAVTRVSEGTGTRTSDEATARY</sequence>
<dbReference type="PANTHER" id="PTHR43214:SF43">
    <property type="entry name" value="TWO-COMPONENT RESPONSE REGULATOR"/>
    <property type="match status" value="1"/>
</dbReference>
<dbReference type="SMART" id="SM00421">
    <property type="entry name" value="HTH_LUXR"/>
    <property type="match status" value="1"/>
</dbReference>
<feature type="compositionally biased region" description="Basic and acidic residues" evidence="2">
    <location>
        <begin position="858"/>
        <end position="868"/>
    </location>
</feature>
<feature type="region of interest" description="Disordered" evidence="2">
    <location>
        <begin position="858"/>
        <end position="888"/>
    </location>
</feature>
<dbReference type="PROSITE" id="PS00622">
    <property type="entry name" value="HTH_LUXR_1"/>
    <property type="match status" value="1"/>
</dbReference>
<accession>A0ABS5DNX6</accession>
<dbReference type="Pfam" id="PF13191">
    <property type="entry name" value="AAA_16"/>
    <property type="match status" value="1"/>
</dbReference>
<evidence type="ECO:0000313" key="5">
    <source>
        <dbReference type="Proteomes" id="UP000674084"/>
    </source>
</evidence>
<dbReference type="RefSeq" id="WP_210972956.1">
    <property type="nucleotide sequence ID" value="NZ_JAGPXE010000015.1"/>
</dbReference>
<evidence type="ECO:0000259" key="3">
    <source>
        <dbReference type="PROSITE" id="PS50043"/>
    </source>
</evidence>
<evidence type="ECO:0000313" key="4">
    <source>
        <dbReference type="EMBL" id="MBQ0927915.1"/>
    </source>
</evidence>
<reference evidence="4 5" key="1">
    <citation type="submission" date="2021-04" db="EMBL/GenBank/DDBJ databases">
        <title>Whole-genome sequencing of Saccharopolyspora endophytica KCTC 19397.</title>
        <authorList>
            <person name="Ay H."/>
            <person name="Saygin H."/>
            <person name="Sahin N."/>
        </authorList>
    </citation>
    <scope>NUCLEOTIDE SEQUENCE [LARGE SCALE GENOMIC DNA]</scope>
    <source>
        <strain evidence="4 5">KCTC 19397</strain>
    </source>
</reference>
<dbReference type="InterPro" id="IPR016032">
    <property type="entry name" value="Sig_transdc_resp-reg_C-effctor"/>
</dbReference>
<organism evidence="4 5">
    <name type="scientific">Saccharopolyspora endophytica</name>
    <dbReference type="NCBI Taxonomy" id="543886"/>
    <lineage>
        <taxon>Bacteria</taxon>
        <taxon>Bacillati</taxon>
        <taxon>Actinomycetota</taxon>
        <taxon>Actinomycetes</taxon>
        <taxon>Pseudonocardiales</taxon>
        <taxon>Pseudonocardiaceae</taxon>
        <taxon>Saccharopolyspora</taxon>
    </lineage>
</organism>
<dbReference type="PROSITE" id="PS50043">
    <property type="entry name" value="HTH_LUXR_2"/>
    <property type="match status" value="1"/>
</dbReference>
<dbReference type="Gene3D" id="1.10.10.10">
    <property type="entry name" value="Winged helix-like DNA-binding domain superfamily/Winged helix DNA-binding domain"/>
    <property type="match status" value="1"/>
</dbReference>
<evidence type="ECO:0000256" key="1">
    <source>
        <dbReference type="ARBA" id="ARBA00023125"/>
    </source>
</evidence>
<dbReference type="InterPro" id="IPR000792">
    <property type="entry name" value="Tscrpt_reg_LuxR_C"/>
</dbReference>
<keyword evidence="1" id="KW-0238">DNA-binding</keyword>
<dbReference type="InterPro" id="IPR036388">
    <property type="entry name" value="WH-like_DNA-bd_sf"/>
</dbReference>
<comment type="caution">
    <text evidence="4">The sequence shown here is derived from an EMBL/GenBank/DDBJ whole genome shotgun (WGS) entry which is preliminary data.</text>
</comment>
<proteinExistence type="predicted"/>
<keyword evidence="5" id="KW-1185">Reference proteome</keyword>
<dbReference type="Pfam" id="PF00196">
    <property type="entry name" value="GerE"/>
    <property type="match status" value="1"/>
</dbReference>
<dbReference type="SUPFAM" id="SSF52540">
    <property type="entry name" value="P-loop containing nucleoside triphosphate hydrolases"/>
    <property type="match status" value="1"/>
</dbReference>
<dbReference type="InterPro" id="IPR039420">
    <property type="entry name" value="WalR-like"/>
</dbReference>